<feature type="domain" description="Fibronectin type-III" evidence="9">
    <location>
        <begin position="990"/>
        <end position="1101"/>
    </location>
</feature>
<feature type="compositionally biased region" description="Pro residues" evidence="8">
    <location>
        <begin position="821"/>
        <end position="830"/>
    </location>
</feature>
<dbReference type="GO" id="GO:0006355">
    <property type="term" value="P:regulation of DNA-templated transcription"/>
    <property type="evidence" value="ECO:0007669"/>
    <property type="project" value="TreeGrafter"/>
</dbReference>
<dbReference type="OrthoDB" id="2434995at2759"/>
<gene>
    <name evidence="10" type="ORF">AGOR_G00227930</name>
</gene>
<dbReference type="InterPro" id="IPR031870">
    <property type="entry name" value="ATF7IP_BD"/>
</dbReference>
<dbReference type="GO" id="GO:0003712">
    <property type="term" value="F:transcription coregulator activity"/>
    <property type="evidence" value="ECO:0007669"/>
    <property type="project" value="TreeGrafter"/>
</dbReference>
<dbReference type="InterPro" id="IPR026085">
    <property type="entry name" value="ATF7-int"/>
</dbReference>
<feature type="compositionally biased region" description="Basic and acidic residues" evidence="8">
    <location>
        <begin position="174"/>
        <end position="192"/>
    </location>
</feature>
<proteinExistence type="inferred from homology"/>
<evidence type="ECO:0000256" key="1">
    <source>
        <dbReference type="ARBA" id="ARBA00004123"/>
    </source>
</evidence>
<dbReference type="Gene3D" id="2.60.40.10">
    <property type="entry name" value="Immunoglobulins"/>
    <property type="match status" value="1"/>
</dbReference>
<dbReference type="EMBL" id="JAERUA010000022">
    <property type="protein sequence ID" value="KAI1884588.1"/>
    <property type="molecule type" value="Genomic_DNA"/>
</dbReference>
<keyword evidence="3" id="KW-0678">Repressor</keyword>
<feature type="compositionally biased region" description="Low complexity" evidence="8">
    <location>
        <begin position="507"/>
        <end position="526"/>
    </location>
</feature>
<evidence type="ECO:0000256" key="6">
    <source>
        <dbReference type="ARBA" id="ARBA00023163"/>
    </source>
</evidence>
<evidence type="ECO:0000313" key="10">
    <source>
        <dbReference type="EMBL" id="KAI1884588.1"/>
    </source>
</evidence>
<feature type="compositionally biased region" description="Low complexity" evidence="8">
    <location>
        <begin position="272"/>
        <end position="283"/>
    </location>
</feature>
<feature type="compositionally biased region" description="Low complexity" evidence="8">
    <location>
        <begin position="715"/>
        <end position="749"/>
    </location>
</feature>
<feature type="compositionally biased region" description="Low complexity" evidence="8">
    <location>
        <begin position="37"/>
        <end position="49"/>
    </location>
</feature>
<feature type="compositionally biased region" description="Basic and acidic residues" evidence="8">
    <location>
        <begin position="304"/>
        <end position="316"/>
    </location>
</feature>
<dbReference type="InterPro" id="IPR056565">
    <property type="entry name" value="Fn3_ATF7IP"/>
</dbReference>
<evidence type="ECO:0000256" key="4">
    <source>
        <dbReference type="ARBA" id="ARBA00023015"/>
    </source>
</evidence>
<evidence type="ECO:0000256" key="5">
    <source>
        <dbReference type="ARBA" id="ARBA00023159"/>
    </source>
</evidence>
<organism evidence="10 11">
    <name type="scientific">Albula goreensis</name>
    <dbReference type="NCBI Taxonomy" id="1534307"/>
    <lineage>
        <taxon>Eukaryota</taxon>
        <taxon>Metazoa</taxon>
        <taxon>Chordata</taxon>
        <taxon>Craniata</taxon>
        <taxon>Vertebrata</taxon>
        <taxon>Euteleostomi</taxon>
        <taxon>Actinopterygii</taxon>
        <taxon>Neopterygii</taxon>
        <taxon>Teleostei</taxon>
        <taxon>Albuliformes</taxon>
        <taxon>Albulidae</taxon>
        <taxon>Albula</taxon>
    </lineage>
</organism>
<feature type="compositionally biased region" description="Basic and acidic residues" evidence="8">
    <location>
        <begin position="154"/>
        <end position="164"/>
    </location>
</feature>
<feature type="region of interest" description="Disordered" evidence="8">
    <location>
        <begin position="674"/>
        <end position="696"/>
    </location>
</feature>
<feature type="compositionally biased region" description="Low complexity" evidence="8">
    <location>
        <begin position="556"/>
        <end position="575"/>
    </location>
</feature>
<keyword evidence="4" id="KW-0805">Transcription regulation</keyword>
<feature type="compositionally biased region" description="Polar residues" evidence="8">
    <location>
        <begin position="541"/>
        <end position="550"/>
    </location>
</feature>
<feature type="compositionally biased region" description="Polar residues" evidence="8">
    <location>
        <begin position="750"/>
        <end position="774"/>
    </location>
</feature>
<feature type="region of interest" description="Disordered" evidence="8">
    <location>
        <begin position="493"/>
        <end position="609"/>
    </location>
</feature>
<protein>
    <recommendedName>
        <fullName evidence="9">Fibronectin type-III domain-containing protein</fullName>
    </recommendedName>
</protein>
<feature type="compositionally biased region" description="Basic and acidic residues" evidence="8">
    <location>
        <begin position="326"/>
        <end position="338"/>
    </location>
</feature>
<dbReference type="Pfam" id="PF16794">
    <property type="entry name" value="fn3_4"/>
    <property type="match status" value="1"/>
</dbReference>
<evidence type="ECO:0000259" key="9">
    <source>
        <dbReference type="PROSITE" id="PS50853"/>
    </source>
</evidence>
<feature type="compositionally biased region" description="Low complexity" evidence="8">
    <location>
        <begin position="95"/>
        <end position="106"/>
    </location>
</feature>
<dbReference type="SUPFAM" id="SSF49265">
    <property type="entry name" value="Fibronectin type III"/>
    <property type="match status" value="1"/>
</dbReference>
<keyword evidence="11" id="KW-1185">Reference proteome</keyword>
<dbReference type="Pfam" id="PF16788">
    <property type="entry name" value="ATF7IP_BD"/>
    <property type="match status" value="1"/>
</dbReference>
<evidence type="ECO:0000256" key="2">
    <source>
        <dbReference type="ARBA" id="ARBA00010344"/>
    </source>
</evidence>
<dbReference type="InterPro" id="IPR003961">
    <property type="entry name" value="FN3_dom"/>
</dbReference>
<feature type="compositionally biased region" description="Acidic residues" evidence="8">
    <location>
        <begin position="133"/>
        <end position="142"/>
    </location>
</feature>
<dbReference type="InterPro" id="IPR036116">
    <property type="entry name" value="FN3_sf"/>
</dbReference>
<reference evidence="10" key="1">
    <citation type="submission" date="2021-01" db="EMBL/GenBank/DDBJ databases">
        <authorList>
            <person name="Zahm M."/>
            <person name="Roques C."/>
            <person name="Cabau C."/>
            <person name="Klopp C."/>
            <person name="Donnadieu C."/>
            <person name="Jouanno E."/>
            <person name="Lampietro C."/>
            <person name="Louis A."/>
            <person name="Herpin A."/>
            <person name="Echchiki A."/>
            <person name="Berthelot C."/>
            <person name="Parey E."/>
            <person name="Roest-Crollius H."/>
            <person name="Braasch I."/>
            <person name="Postlethwait J."/>
            <person name="Bobe J."/>
            <person name="Montfort J."/>
            <person name="Bouchez O."/>
            <person name="Begum T."/>
            <person name="Mejri S."/>
            <person name="Adams A."/>
            <person name="Chen W.-J."/>
            <person name="Guiguen Y."/>
        </authorList>
    </citation>
    <scope>NUCLEOTIDE SEQUENCE</scope>
    <source>
        <tissue evidence="10">Blood</tissue>
    </source>
</reference>
<evidence type="ECO:0000313" key="11">
    <source>
        <dbReference type="Proteomes" id="UP000829720"/>
    </source>
</evidence>
<feature type="compositionally biased region" description="Low complexity" evidence="8">
    <location>
        <begin position="949"/>
        <end position="971"/>
    </location>
</feature>
<feature type="region of interest" description="Disordered" evidence="8">
    <location>
        <begin position="798"/>
        <end position="891"/>
    </location>
</feature>
<accession>A0A8T3CPY0</accession>
<feature type="compositionally biased region" description="Low complexity" evidence="8">
    <location>
        <begin position="868"/>
        <end position="886"/>
    </location>
</feature>
<feature type="compositionally biased region" description="Low complexity" evidence="8">
    <location>
        <begin position="676"/>
        <end position="696"/>
    </location>
</feature>
<sequence>MDVAVAEEPQKKIFRARKTMKISDRQQLESLHNTLTSNPQSSSSSTSSSSPPPPLVNGKHPDEGQMETEKDKDKTENVADNSPKEADTASPISRSPTPLALALSLSPSPPAKTPEEVTSSSPPPSPSHSGDPNSEETEEGQGDEDKLLTGPTTERGKKKDGEKEEKEEEEEEEKEKGKSKCVTSEEEKKEDLLNPQESAKELSAASPLPSANSKGKEEDKEKASEANVATDPEGAAMDTSPSDSAPEDGPPTLGKSAADSSLVQSPTPPANTSPSPSLSPSHAPESDQEVKEGFLVLSEEEESQGEKDDEKDKDEVKDEQEEEKMEVDAEKEGEKEEVANGGTARPASPPSASPAPSPGEEAGEQDGAGMPSARKRAMSGESEADGKAESREEGKAEEAESQSKRPRVEREELEAHLELKISGNPDTRQKLEKVVQQLVAEQLRVLQLSVFDRSLQELRERVDKIDCATKHQQTLNTLQAKIARLTKKFGAANQAKENARKPQEMLSSSSGAAATPTASTNGTPAPRTVRALLDSKRGDHSGQNASSTGPAVQPKVLSGPAPSSSGPVLSLGSAVPTSAVTSVTPSQNQPLTLKTNTPNSPVTSAATATAPKPVSLQPLLIQLPLSVANTQGGALMANHNSGMELVPVTSLAAVSPLNKAKTTNATTTFIIQKTVPPSSSASTSSPSAAQTLPSSPSLPQITLARAACISAVGATSSSSLPTSSTPAATGGQSSGAAASAPLSGAAMASKTDNQATNRTPDSTTAKSSVPTPRTSRAGAVIDLTEDDDDVLVTGVKKAPVQSSSSVAASPSSSSPSLGGPQRPPAGPPPLTSHTSLHTQPNAQTPQNVLQRCQAVAPSRAPPTTSRVLPSSSSSSSSLSAPPLHSSGTGAVGSVRGLVGVTAAVGSNRQGSPQATAATVRSSPQSSQHLNGPQLTVHHRPLQDLSSKNLPPGSTSSGPASSASHLSLSLPHCPRRRPRPRLPPEAAHTSPPQQPQLKLARVQSQNGIVLSWCVEETDRTCAAVDSYHLYAYHQDHSGPVGSPASQWKKIGEVKALPLPMACTLTQFVSGSKYYFAVRARDVYGRFGPFCEPQCTDVITPSTTSN</sequence>
<feature type="region of interest" description="Disordered" evidence="8">
    <location>
        <begin position="715"/>
        <end position="785"/>
    </location>
</feature>
<feature type="compositionally biased region" description="Low complexity" evidence="8">
    <location>
        <begin position="201"/>
        <end position="213"/>
    </location>
</feature>
<keyword evidence="5" id="KW-0010">Activator</keyword>
<feature type="compositionally biased region" description="Polar residues" evidence="8">
    <location>
        <begin position="905"/>
        <end position="933"/>
    </location>
</feature>
<feature type="compositionally biased region" description="Pro residues" evidence="8">
    <location>
        <begin position="347"/>
        <end position="357"/>
    </location>
</feature>
<comment type="caution">
    <text evidence="10">The sequence shown here is derived from an EMBL/GenBank/DDBJ whole genome shotgun (WGS) entry which is preliminary data.</text>
</comment>
<dbReference type="GO" id="GO:0005634">
    <property type="term" value="C:nucleus"/>
    <property type="evidence" value="ECO:0007669"/>
    <property type="project" value="UniProtKB-SubCell"/>
</dbReference>
<feature type="compositionally biased region" description="Basic and acidic residues" evidence="8">
    <location>
        <begin position="59"/>
        <end position="87"/>
    </location>
</feature>
<evidence type="ECO:0000256" key="3">
    <source>
        <dbReference type="ARBA" id="ARBA00022491"/>
    </source>
</evidence>
<comment type="similarity">
    <text evidence="2">Belongs to the MCAF family.</text>
</comment>
<dbReference type="AlphaFoldDB" id="A0A8T3CPY0"/>
<feature type="region of interest" description="Disordered" evidence="8">
    <location>
        <begin position="905"/>
        <end position="996"/>
    </location>
</feature>
<evidence type="ECO:0000256" key="8">
    <source>
        <dbReference type="SAM" id="MobiDB-lite"/>
    </source>
</evidence>
<feature type="compositionally biased region" description="Polar residues" evidence="8">
    <location>
        <begin position="831"/>
        <end position="850"/>
    </location>
</feature>
<keyword evidence="6" id="KW-0804">Transcription</keyword>
<feature type="region of interest" description="Disordered" evidence="8">
    <location>
        <begin position="16"/>
        <end position="411"/>
    </location>
</feature>
<dbReference type="PROSITE" id="PS50853">
    <property type="entry name" value="FN3"/>
    <property type="match status" value="1"/>
</dbReference>
<evidence type="ECO:0000256" key="7">
    <source>
        <dbReference type="ARBA" id="ARBA00023242"/>
    </source>
</evidence>
<dbReference type="GO" id="GO:0005667">
    <property type="term" value="C:transcription regulator complex"/>
    <property type="evidence" value="ECO:0007669"/>
    <property type="project" value="TreeGrafter"/>
</dbReference>
<feature type="compositionally biased region" description="Polar residues" evidence="8">
    <location>
        <begin position="576"/>
        <end position="596"/>
    </location>
</feature>
<keyword evidence="7" id="KW-0539">Nucleus</keyword>
<dbReference type="PANTHER" id="PTHR23210:SF26">
    <property type="entry name" value="ACTIVATING TRANSCRIPTION FACTOR 7-INTERACTING PROTEIN 1"/>
    <property type="match status" value="1"/>
</dbReference>
<dbReference type="PANTHER" id="PTHR23210">
    <property type="entry name" value="ACTIVATING TRANSCRIPTION FACTOR 7 INTERACTING PROTEIN"/>
    <property type="match status" value="1"/>
</dbReference>
<comment type="subcellular location">
    <subcellularLocation>
        <location evidence="1">Nucleus</location>
    </subcellularLocation>
</comment>
<feature type="compositionally biased region" description="Basic and acidic residues" evidence="8">
    <location>
        <begin position="214"/>
        <end position="224"/>
    </location>
</feature>
<feature type="compositionally biased region" description="Basic and acidic residues" evidence="8">
    <location>
        <begin position="384"/>
        <end position="411"/>
    </location>
</feature>
<dbReference type="Proteomes" id="UP000829720">
    <property type="component" value="Unassembled WGS sequence"/>
</dbReference>
<feature type="compositionally biased region" description="Low complexity" evidence="8">
    <location>
        <begin position="798"/>
        <end position="820"/>
    </location>
</feature>
<name>A0A8T3CPY0_9TELE</name>
<dbReference type="InterPro" id="IPR013783">
    <property type="entry name" value="Ig-like_fold"/>
</dbReference>
<feature type="compositionally biased region" description="Low complexity" evidence="8">
    <location>
        <begin position="597"/>
        <end position="609"/>
    </location>
</feature>